<proteinExistence type="inferred from homology"/>
<gene>
    <name evidence="5" type="primary">nusG</name>
    <name evidence="10" type="ORF">CARG_01135</name>
</gene>
<organism evidence="10 11">
    <name type="scientific">Corynebacterium argentoratense DSM 44202</name>
    <dbReference type="NCBI Taxonomy" id="1348662"/>
    <lineage>
        <taxon>Bacteria</taxon>
        <taxon>Bacillati</taxon>
        <taxon>Actinomycetota</taxon>
        <taxon>Actinomycetes</taxon>
        <taxon>Mycobacteriales</taxon>
        <taxon>Corynebacteriaceae</taxon>
        <taxon>Corynebacterium</taxon>
    </lineage>
</organism>
<dbReference type="GO" id="GO:0031564">
    <property type="term" value="P:transcription antitermination"/>
    <property type="evidence" value="ECO:0007669"/>
    <property type="project" value="UniProtKB-UniRule"/>
</dbReference>
<dbReference type="CDD" id="cd09891">
    <property type="entry name" value="NGN_Bact_1"/>
    <property type="match status" value="1"/>
</dbReference>
<feature type="region of interest" description="Disordered" evidence="8">
    <location>
        <begin position="51"/>
        <end position="79"/>
    </location>
</feature>
<dbReference type="eggNOG" id="COG0250">
    <property type="taxonomic scope" value="Bacteria"/>
</dbReference>
<dbReference type="AlphaFoldDB" id="U3GSK1"/>
<protein>
    <recommendedName>
        <fullName evidence="5 6">Transcription termination/antitermination protein NusG</fullName>
    </recommendedName>
</protein>
<dbReference type="InterPro" id="IPR006645">
    <property type="entry name" value="NGN-like_dom"/>
</dbReference>
<dbReference type="HAMAP" id="MF_00948">
    <property type="entry name" value="NusG"/>
    <property type="match status" value="1"/>
</dbReference>
<evidence type="ECO:0000259" key="9">
    <source>
        <dbReference type="SMART" id="SM00738"/>
    </source>
</evidence>
<dbReference type="GO" id="GO:0032784">
    <property type="term" value="P:regulation of DNA-templated transcription elongation"/>
    <property type="evidence" value="ECO:0007669"/>
    <property type="project" value="InterPro"/>
</dbReference>
<dbReference type="PATRIC" id="fig|1348662.3.peg.217"/>
<dbReference type="PRINTS" id="PR00338">
    <property type="entry name" value="NUSGTNSCPFCT"/>
</dbReference>
<evidence type="ECO:0000313" key="11">
    <source>
        <dbReference type="Proteomes" id="UP000016943"/>
    </source>
</evidence>
<comment type="function">
    <text evidence="5 7">Participates in transcription elongation, termination and antitermination.</text>
</comment>
<sequence>MTDNNQSDFQTAQESDLEIVNNDAVDAVTEAAAEVAEGIADAGGDVDAAIAAAEAEATDAPAEADKAEADSAEATPEDADEAAIAEYKTRLRAFIRDLKKLPGDWYIIQCYSGYENKVKTNLDMRAQTLEVDDAIYDVVVPIEEVTEIRDGKRKLVKRKLLPGYVLVRMDMNDRAWSVVRDTPNVTSFVGNEGHPTPVKHRDIAKFLMPQENTTVEGEENNTTGEKVVAAPMTSAPKPAESDYQVGEAVTILTGAFASVSATISEIDAENGKVKALVSIFGRETPVDLTFDQIEKIM</sequence>
<dbReference type="InterPro" id="IPR047050">
    <property type="entry name" value="NGN"/>
</dbReference>
<evidence type="ECO:0000313" key="10">
    <source>
        <dbReference type="EMBL" id="AGU14420.1"/>
    </source>
</evidence>
<dbReference type="GO" id="GO:0005829">
    <property type="term" value="C:cytosol"/>
    <property type="evidence" value="ECO:0007669"/>
    <property type="project" value="TreeGrafter"/>
</dbReference>
<dbReference type="RefSeq" id="WP_020975542.1">
    <property type="nucleotide sequence ID" value="NC_022198.1"/>
</dbReference>
<comment type="similarity">
    <text evidence="5 7">Belongs to the NusG family.</text>
</comment>
<dbReference type="PROSITE" id="PS01014">
    <property type="entry name" value="NUSG"/>
    <property type="match status" value="1"/>
</dbReference>
<name>U3GSK1_9CORY</name>
<evidence type="ECO:0000256" key="5">
    <source>
        <dbReference type="HAMAP-Rule" id="MF_00948"/>
    </source>
</evidence>
<feature type="compositionally biased region" description="Low complexity" evidence="8">
    <location>
        <begin position="51"/>
        <end position="61"/>
    </location>
</feature>
<dbReference type="SUPFAM" id="SSF50104">
    <property type="entry name" value="Translation proteins SH3-like domain"/>
    <property type="match status" value="1"/>
</dbReference>
<dbReference type="PANTHER" id="PTHR30265:SF2">
    <property type="entry name" value="TRANSCRIPTION TERMINATION_ANTITERMINATION PROTEIN NUSG"/>
    <property type="match status" value="1"/>
</dbReference>
<feature type="domain" description="NusG-like N-terminal" evidence="9">
    <location>
        <begin position="102"/>
        <end position="210"/>
    </location>
</feature>
<dbReference type="GeneID" id="78249102"/>
<dbReference type="InterPro" id="IPR015869">
    <property type="entry name" value="Transcrpt_antiterm_NusG_bac_CS"/>
</dbReference>
<dbReference type="OrthoDB" id="9809075at2"/>
<dbReference type="Gene3D" id="3.30.70.940">
    <property type="entry name" value="NusG, N-terminal domain"/>
    <property type="match status" value="1"/>
</dbReference>
<dbReference type="PANTHER" id="PTHR30265">
    <property type="entry name" value="RHO-INTERACTING TRANSCRIPTION TERMINATION FACTOR NUSG"/>
    <property type="match status" value="1"/>
</dbReference>
<dbReference type="SUPFAM" id="SSF82679">
    <property type="entry name" value="N-utilization substance G protein NusG, N-terminal domain"/>
    <property type="match status" value="1"/>
</dbReference>
<reference evidence="10 11" key="1">
    <citation type="journal article" date="2013" name="Genome Announc.">
        <title>Whole-Genome Sequence of the Clinical Strain Corynebacterium argentoratense DSM 44202, Isolated from a Human Throat Specimen.</title>
        <authorList>
            <person name="Bomholt C."/>
            <person name="Glaub A."/>
            <person name="Gravermann K."/>
            <person name="Albersmeier A."/>
            <person name="Brinkrolf K."/>
            <person name="Ruckert C."/>
            <person name="Tauch A."/>
        </authorList>
    </citation>
    <scope>NUCLEOTIDE SEQUENCE [LARGE SCALE GENOMIC DNA]</scope>
    <source>
        <strain evidence="10">DSM 44202</strain>
    </source>
</reference>
<dbReference type="CDD" id="cd06091">
    <property type="entry name" value="KOW_NusG"/>
    <property type="match status" value="1"/>
</dbReference>
<dbReference type="InterPro" id="IPR036735">
    <property type="entry name" value="NGN_dom_sf"/>
</dbReference>
<dbReference type="Gene3D" id="2.30.30.30">
    <property type="match status" value="1"/>
</dbReference>
<evidence type="ECO:0000256" key="2">
    <source>
        <dbReference type="ARBA" id="ARBA00022814"/>
    </source>
</evidence>
<dbReference type="GO" id="GO:0006353">
    <property type="term" value="P:DNA-templated transcription termination"/>
    <property type="evidence" value="ECO:0007669"/>
    <property type="project" value="UniProtKB-UniRule"/>
</dbReference>
<dbReference type="STRING" id="1348662.CARG_01135"/>
<dbReference type="InterPro" id="IPR014722">
    <property type="entry name" value="Rib_uL2_dom2"/>
</dbReference>
<dbReference type="GO" id="GO:0006354">
    <property type="term" value="P:DNA-templated transcription elongation"/>
    <property type="evidence" value="ECO:0007669"/>
    <property type="project" value="UniProtKB-UniRule"/>
</dbReference>
<evidence type="ECO:0000256" key="8">
    <source>
        <dbReference type="SAM" id="MobiDB-lite"/>
    </source>
</evidence>
<accession>U3GSK1</accession>
<dbReference type="KEGG" id="caz:CARG_01135"/>
<dbReference type="InterPro" id="IPR043425">
    <property type="entry name" value="NusG-like"/>
</dbReference>
<keyword evidence="2 5" id="KW-0889">Transcription antitermination</keyword>
<keyword evidence="1 5" id="KW-0806">Transcription termination</keyword>
<dbReference type="Pfam" id="PF02357">
    <property type="entry name" value="NusG"/>
    <property type="match status" value="1"/>
</dbReference>
<dbReference type="InterPro" id="IPR001062">
    <property type="entry name" value="Transcrpt_antiterm_NusG"/>
</dbReference>
<evidence type="ECO:0000256" key="7">
    <source>
        <dbReference type="RuleBase" id="RU000538"/>
    </source>
</evidence>
<evidence type="ECO:0000256" key="4">
    <source>
        <dbReference type="ARBA" id="ARBA00023163"/>
    </source>
</evidence>
<evidence type="ECO:0000256" key="3">
    <source>
        <dbReference type="ARBA" id="ARBA00023015"/>
    </source>
</evidence>
<dbReference type="EMBL" id="CP006365">
    <property type="protein sequence ID" value="AGU14420.1"/>
    <property type="molecule type" value="Genomic_DNA"/>
</dbReference>
<keyword evidence="4 5" id="KW-0804">Transcription</keyword>
<dbReference type="SMART" id="SM00738">
    <property type="entry name" value="NGN"/>
    <property type="match status" value="1"/>
</dbReference>
<keyword evidence="11" id="KW-1185">Reference proteome</keyword>
<keyword evidence="3 5" id="KW-0805">Transcription regulation</keyword>
<dbReference type="NCBIfam" id="TIGR00922">
    <property type="entry name" value="nusG"/>
    <property type="match status" value="1"/>
</dbReference>
<dbReference type="Proteomes" id="UP000016943">
    <property type="component" value="Chromosome"/>
</dbReference>
<dbReference type="InterPro" id="IPR008991">
    <property type="entry name" value="Translation_prot_SH3-like_sf"/>
</dbReference>
<evidence type="ECO:0000256" key="6">
    <source>
        <dbReference type="NCBIfam" id="TIGR00922"/>
    </source>
</evidence>
<dbReference type="HOGENOM" id="CLU_067287_0_0_11"/>
<evidence type="ECO:0000256" key="1">
    <source>
        <dbReference type="ARBA" id="ARBA00022472"/>
    </source>
</evidence>